<evidence type="ECO:0000256" key="6">
    <source>
        <dbReference type="ARBA" id="ARBA00023053"/>
    </source>
</evidence>
<dbReference type="InterPro" id="IPR006153">
    <property type="entry name" value="Cation/H_exchanger_TM"/>
</dbReference>
<reference evidence="13" key="1">
    <citation type="submission" date="2016-11" db="UniProtKB">
        <authorList>
            <consortium name="WormBaseParasite"/>
        </authorList>
    </citation>
    <scope>IDENTIFICATION</scope>
</reference>
<keyword evidence="2" id="KW-0813">Transport</keyword>
<evidence type="ECO:0000256" key="3">
    <source>
        <dbReference type="ARBA" id="ARBA00022475"/>
    </source>
</evidence>
<organism evidence="12 13">
    <name type="scientific">Macrostomum lignano</name>
    <dbReference type="NCBI Taxonomy" id="282301"/>
    <lineage>
        <taxon>Eukaryota</taxon>
        <taxon>Metazoa</taxon>
        <taxon>Spiralia</taxon>
        <taxon>Lophotrochozoa</taxon>
        <taxon>Platyhelminthes</taxon>
        <taxon>Rhabditophora</taxon>
        <taxon>Macrostomorpha</taxon>
        <taxon>Macrostomida</taxon>
        <taxon>Macrostomidae</taxon>
        <taxon>Macrostomum</taxon>
    </lineage>
</organism>
<accession>A0A1I8F1B7</accession>
<dbReference type="Gene3D" id="6.10.140.1330">
    <property type="match status" value="1"/>
</dbReference>
<evidence type="ECO:0000313" key="12">
    <source>
        <dbReference type="Proteomes" id="UP000095280"/>
    </source>
</evidence>
<keyword evidence="9" id="KW-0739">Sodium transport</keyword>
<feature type="transmembrane region" description="Helical" evidence="10">
    <location>
        <begin position="15"/>
        <end position="33"/>
    </location>
</feature>
<keyword evidence="4 10" id="KW-0812">Transmembrane</keyword>
<feature type="domain" description="Cation/H+ exchanger transmembrane" evidence="11">
    <location>
        <begin position="111"/>
        <end position="151"/>
    </location>
</feature>
<keyword evidence="3" id="KW-1003">Cell membrane</keyword>
<evidence type="ECO:0000256" key="7">
    <source>
        <dbReference type="ARBA" id="ARBA00023065"/>
    </source>
</evidence>
<comment type="subcellular location">
    <subcellularLocation>
        <location evidence="1">Cell membrane</location>
        <topology evidence="1">Multi-pass membrane protein</topology>
    </subcellularLocation>
</comment>
<name>A0A1I8F1B7_9PLAT</name>
<evidence type="ECO:0000259" key="11">
    <source>
        <dbReference type="Pfam" id="PF00999"/>
    </source>
</evidence>
<evidence type="ECO:0000256" key="9">
    <source>
        <dbReference type="ARBA" id="ARBA00023201"/>
    </source>
</evidence>
<dbReference type="GO" id="GO:0015386">
    <property type="term" value="F:potassium:proton antiporter activity"/>
    <property type="evidence" value="ECO:0007669"/>
    <property type="project" value="TreeGrafter"/>
</dbReference>
<keyword evidence="7" id="KW-0406">Ion transport</keyword>
<dbReference type="AlphaFoldDB" id="A0A1I8F1B7"/>
<evidence type="ECO:0000256" key="10">
    <source>
        <dbReference type="SAM" id="Phobius"/>
    </source>
</evidence>
<evidence type="ECO:0000256" key="4">
    <source>
        <dbReference type="ARBA" id="ARBA00022692"/>
    </source>
</evidence>
<dbReference type="Proteomes" id="UP000095280">
    <property type="component" value="Unplaced"/>
</dbReference>
<dbReference type="WBParaSite" id="maker-unitig_11220-snap-gene-0.2-mRNA-1">
    <property type="protein sequence ID" value="maker-unitig_11220-snap-gene-0.2-mRNA-1"/>
    <property type="gene ID" value="maker-unitig_11220-snap-gene-0.2"/>
</dbReference>
<dbReference type="GO" id="GO:0098719">
    <property type="term" value="P:sodium ion import across plasma membrane"/>
    <property type="evidence" value="ECO:0007669"/>
    <property type="project" value="TreeGrafter"/>
</dbReference>
<dbReference type="Pfam" id="PF00999">
    <property type="entry name" value="Na_H_Exchanger"/>
    <property type="match status" value="1"/>
</dbReference>
<keyword evidence="6" id="KW-0915">Sodium</keyword>
<keyword evidence="5 10" id="KW-1133">Transmembrane helix</keyword>
<evidence type="ECO:0000313" key="13">
    <source>
        <dbReference type="WBParaSite" id="maker-unitig_11220-snap-gene-0.2-mRNA-1"/>
    </source>
</evidence>
<evidence type="ECO:0000256" key="1">
    <source>
        <dbReference type="ARBA" id="ARBA00004651"/>
    </source>
</evidence>
<protein>
    <submittedName>
        <fullName evidence="13">Na_H_Exchanger domain-containing protein</fullName>
    </submittedName>
</protein>
<dbReference type="PANTHER" id="PTHR10110:SF86">
    <property type="entry name" value="SODIUM_HYDROGEN EXCHANGER 7"/>
    <property type="match status" value="1"/>
</dbReference>
<dbReference type="GO" id="GO:0015385">
    <property type="term" value="F:sodium:proton antiporter activity"/>
    <property type="evidence" value="ECO:0007669"/>
    <property type="project" value="InterPro"/>
</dbReference>
<dbReference type="InterPro" id="IPR018422">
    <property type="entry name" value="Cation/H_exchanger_CPA1"/>
</dbReference>
<evidence type="ECO:0000256" key="2">
    <source>
        <dbReference type="ARBA" id="ARBA00022448"/>
    </source>
</evidence>
<evidence type="ECO:0000256" key="8">
    <source>
        <dbReference type="ARBA" id="ARBA00023136"/>
    </source>
</evidence>
<dbReference type="PANTHER" id="PTHR10110">
    <property type="entry name" value="SODIUM/HYDROGEN EXCHANGER"/>
    <property type="match status" value="1"/>
</dbReference>
<dbReference type="GO" id="GO:0005886">
    <property type="term" value="C:plasma membrane"/>
    <property type="evidence" value="ECO:0007669"/>
    <property type="project" value="UniProtKB-SubCell"/>
</dbReference>
<keyword evidence="12" id="KW-1185">Reference proteome</keyword>
<proteinExistence type="predicted"/>
<sequence>RASGSLICVHDDLKPFLVTALWLLFLVVLLLVFERTEHAQHHVQHPQSGCAQILQTKCCCNGIKEYLPTSCLQILLGLAFAGAFQLSATTSTTWRNLNPGLMSPKSRRSPFGALISAVDPVAVLALFERMHLNKPLYMTLFGESVLNDAVS</sequence>
<evidence type="ECO:0000256" key="5">
    <source>
        <dbReference type="ARBA" id="ARBA00022989"/>
    </source>
</evidence>
<dbReference type="GO" id="GO:0051453">
    <property type="term" value="P:regulation of intracellular pH"/>
    <property type="evidence" value="ECO:0007669"/>
    <property type="project" value="TreeGrafter"/>
</dbReference>
<keyword evidence="8 10" id="KW-0472">Membrane</keyword>